<comment type="caution">
    <text evidence="2">The sequence shown here is derived from an EMBL/GenBank/DDBJ whole genome shotgun (WGS) entry which is preliminary data.</text>
</comment>
<feature type="non-terminal residue" evidence="2">
    <location>
        <position position="1"/>
    </location>
</feature>
<dbReference type="EMBL" id="LXQA010520126">
    <property type="protein sequence ID" value="MCI56894.1"/>
    <property type="molecule type" value="Genomic_DNA"/>
</dbReference>
<evidence type="ECO:0000313" key="2">
    <source>
        <dbReference type="EMBL" id="MCI56894.1"/>
    </source>
</evidence>
<accession>A0A392T8R3</accession>
<reference evidence="2 3" key="1">
    <citation type="journal article" date="2018" name="Front. Plant Sci.">
        <title>Red Clover (Trifolium pratense) and Zigzag Clover (T. medium) - A Picture of Genomic Similarities and Differences.</title>
        <authorList>
            <person name="Dluhosova J."/>
            <person name="Istvanek J."/>
            <person name="Nedelnik J."/>
            <person name="Repkova J."/>
        </authorList>
    </citation>
    <scope>NUCLEOTIDE SEQUENCE [LARGE SCALE GENOMIC DNA]</scope>
    <source>
        <strain evidence="3">cv. 10/8</strain>
        <tissue evidence="2">Leaf</tissue>
    </source>
</reference>
<name>A0A392T8R3_9FABA</name>
<evidence type="ECO:0000256" key="1">
    <source>
        <dbReference type="SAM" id="MobiDB-lite"/>
    </source>
</evidence>
<evidence type="ECO:0000313" key="3">
    <source>
        <dbReference type="Proteomes" id="UP000265520"/>
    </source>
</evidence>
<keyword evidence="3" id="KW-1185">Reference proteome</keyword>
<dbReference type="Proteomes" id="UP000265520">
    <property type="component" value="Unassembled WGS sequence"/>
</dbReference>
<feature type="non-terminal residue" evidence="2">
    <location>
        <position position="92"/>
    </location>
</feature>
<sequence>FRSVIEVDVLLNNLQDIWLGGYKLKVNVSRFGRDSHKPISHKPSPDPSFHPQVGKATLNDRSFAEAVGSKADSPSSSQKLPPPPSRFVEINV</sequence>
<proteinExistence type="predicted"/>
<dbReference type="AlphaFoldDB" id="A0A392T8R3"/>
<protein>
    <submittedName>
        <fullName evidence="2">Uncharacterized protein</fullName>
    </submittedName>
</protein>
<organism evidence="2 3">
    <name type="scientific">Trifolium medium</name>
    <dbReference type="NCBI Taxonomy" id="97028"/>
    <lineage>
        <taxon>Eukaryota</taxon>
        <taxon>Viridiplantae</taxon>
        <taxon>Streptophyta</taxon>
        <taxon>Embryophyta</taxon>
        <taxon>Tracheophyta</taxon>
        <taxon>Spermatophyta</taxon>
        <taxon>Magnoliopsida</taxon>
        <taxon>eudicotyledons</taxon>
        <taxon>Gunneridae</taxon>
        <taxon>Pentapetalae</taxon>
        <taxon>rosids</taxon>
        <taxon>fabids</taxon>
        <taxon>Fabales</taxon>
        <taxon>Fabaceae</taxon>
        <taxon>Papilionoideae</taxon>
        <taxon>50 kb inversion clade</taxon>
        <taxon>NPAAA clade</taxon>
        <taxon>Hologalegina</taxon>
        <taxon>IRL clade</taxon>
        <taxon>Trifolieae</taxon>
        <taxon>Trifolium</taxon>
    </lineage>
</organism>
<feature type="region of interest" description="Disordered" evidence="1">
    <location>
        <begin position="33"/>
        <end position="92"/>
    </location>
</feature>